<evidence type="ECO:0000313" key="3">
    <source>
        <dbReference type="Proteomes" id="UP000515733"/>
    </source>
</evidence>
<evidence type="ECO:0000259" key="1">
    <source>
        <dbReference type="Pfam" id="PF14279"/>
    </source>
</evidence>
<proteinExistence type="predicted"/>
<dbReference type="EMBL" id="LR778301">
    <property type="protein sequence ID" value="CAB1369102.1"/>
    <property type="molecule type" value="Genomic_DNA"/>
</dbReference>
<name>A0A6S6XW14_9PROT</name>
<reference evidence="2 3" key="1">
    <citation type="submission" date="2020-03" db="EMBL/GenBank/DDBJ databases">
        <authorList>
            <consortium name="Genoscope - CEA"/>
            <person name="William W."/>
        </authorList>
    </citation>
    <scope>NUCLEOTIDE SEQUENCE [LARGE SCALE GENOMIC DNA]</scope>
    <source>
        <strain evidence="3">DSM 16959</strain>
    </source>
</reference>
<feature type="domain" description="HNH endonuclease 5" evidence="1">
    <location>
        <begin position="34"/>
        <end position="75"/>
    </location>
</feature>
<organism evidence="2 3">
    <name type="scientific">Denitratisoma oestradiolicum</name>
    <dbReference type="NCBI Taxonomy" id="311182"/>
    <lineage>
        <taxon>Bacteria</taxon>
        <taxon>Pseudomonadati</taxon>
        <taxon>Pseudomonadota</taxon>
        <taxon>Betaproteobacteria</taxon>
        <taxon>Nitrosomonadales</taxon>
        <taxon>Sterolibacteriaceae</taxon>
        <taxon>Denitratisoma</taxon>
    </lineage>
</organism>
<gene>
    <name evidence="2" type="ORF">DENOEST_1937</name>
</gene>
<keyword evidence="3" id="KW-1185">Reference proteome</keyword>
<sequence>MEGLSVLNGRYRILRMIQAGTGEEIQHLGKPGCCRFCGCTEPGRFRTVAHTFPEALGNRWVVSDDECDDCNQRFSVYDDALASALRPFLTLGGTAGKSGVPQTGRSAGKSVIRHARVDGRRQIFIKSNNVTPQDQVQFAPDGRHLRIAFPVEGIKFRPRRAYKALSKIGLSLLPTDLLSQYSQLLAWLQTPDDQIEFPVLEVGLSFGSIGNAPPVVCAVLLQRAEPADPIPHLYLLFCAGSVCAQIALMSDNLEDHLPPTEMGSIKVDWSLVLGPNQEIRLNYGNPRPFNWTAQETKPQPVESFVFDFDTVTTIGKFTPRLRREIDDER</sequence>
<dbReference type="AlphaFoldDB" id="A0A6S6XW14"/>
<evidence type="ECO:0000313" key="2">
    <source>
        <dbReference type="EMBL" id="CAB1369102.1"/>
    </source>
</evidence>
<accession>A0A6S6XW14</accession>
<protein>
    <recommendedName>
        <fullName evidence="1">HNH endonuclease 5 domain-containing protein</fullName>
    </recommendedName>
</protein>
<dbReference type="KEGG" id="doe:DENOEST_1937"/>
<dbReference type="Pfam" id="PF14279">
    <property type="entry name" value="HNH_5"/>
    <property type="match status" value="1"/>
</dbReference>
<dbReference type="InterPro" id="IPR029471">
    <property type="entry name" value="HNH_5"/>
</dbReference>
<dbReference type="Proteomes" id="UP000515733">
    <property type="component" value="Chromosome"/>
</dbReference>